<sequence>MKTTMLLLVSALSLLVIPAIASPTHSKPDANLNIIIHLAEKYNESLTKEFFVDDVRPLVEAGCEDKFFCKVYEILHERPEHAGKLVNNLRVFIEQKNINCTESLKDVTPTGVSIQLPELMRHLITCSQRRNFTKGKKND</sequence>
<organism evidence="2 3">
    <name type="scientific">Anabas testudineus</name>
    <name type="common">Climbing perch</name>
    <name type="synonym">Anthias testudineus</name>
    <dbReference type="NCBI Taxonomy" id="64144"/>
    <lineage>
        <taxon>Eukaryota</taxon>
        <taxon>Metazoa</taxon>
        <taxon>Chordata</taxon>
        <taxon>Craniata</taxon>
        <taxon>Vertebrata</taxon>
        <taxon>Euteleostomi</taxon>
        <taxon>Actinopterygii</taxon>
        <taxon>Neopterygii</taxon>
        <taxon>Teleostei</taxon>
        <taxon>Neoteleostei</taxon>
        <taxon>Acanthomorphata</taxon>
        <taxon>Anabantaria</taxon>
        <taxon>Anabantiformes</taxon>
        <taxon>Anabantoidei</taxon>
        <taxon>Anabantidae</taxon>
        <taxon>Anabas</taxon>
    </lineage>
</organism>
<evidence type="ECO:0000313" key="2">
    <source>
        <dbReference type="Ensembl" id="ENSATEP00000073076.1"/>
    </source>
</evidence>
<feature type="signal peptide" evidence="1">
    <location>
        <begin position="1"/>
        <end position="21"/>
    </location>
</feature>
<dbReference type="Proteomes" id="UP000265040">
    <property type="component" value="Chromosome 14"/>
</dbReference>
<dbReference type="GeneTree" id="ENSGT00940000176998"/>
<proteinExistence type="predicted"/>
<dbReference type="Ensembl" id="ENSATET00000074510.1">
    <property type="protein sequence ID" value="ENSATEP00000073076.1"/>
    <property type="gene ID" value="ENSATEG00000033294.1"/>
</dbReference>
<reference evidence="2" key="3">
    <citation type="submission" date="2025-09" db="UniProtKB">
        <authorList>
            <consortium name="Ensembl"/>
        </authorList>
    </citation>
    <scope>IDENTIFICATION</scope>
</reference>
<feature type="chain" id="PRO_5043848825" description="Interleukin 4/13A" evidence="1">
    <location>
        <begin position="22"/>
        <end position="139"/>
    </location>
</feature>
<evidence type="ECO:0000256" key="1">
    <source>
        <dbReference type="SAM" id="SignalP"/>
    </source>
</evidence>
<keyword evidence="1" id="KW-0732">Signal</keyword>
<name>A0AAQ6IEC8_ANATE</name>
<reference evidence="2" key="2">
    <citation type="submission" date="2025-08" db="UniProtKB">
        <authorList>
            <consortium name="Ensembl"/>
        </authorList>
    </citation>
    <scope>IDENTIFICATION</scope>
</reference>
<dbReference type="AlphaFoldDB" id="A0AAQ6IEC8"/>
<protein>
    <recommendedName>
        <fullName evidence="4">Interleukin 4/13A</fullName>
    </recommendedName>
</protein>
<evidence type="ECO:0008006" key="4">
    <source>
        <dbReference type="Google" id="ProtNLM"/>
    </source>
</evidence>
<reference evidence="2 3" key="1">
    <citation type="submission" date="2021-04" db="EMBL/GenBank/DDBJ databases">
        <authorList>
            <consortium name="Wellcome Sanger Institute Data Sharing"/>
        </authorList>
    </citation>
    <scope>NUCLEOTIDE SEQUENCE [LARGE SCALE GENOMIC DNA]</scope>
</reference>
<evidence type="ECO:0000313" key="3">
    <source>
        <dbReference type="Proteomes" id="UP000265040"/>
    </source>
</evidence>
<accession>A0AAQ6IEC8</accession>
<keyword evidence="3" id="KW-1185">Reference proteome</keyword>